<name>A0A9X4M5K5_9ACTN</name>
<gene>
    <name evidence="2" type="ORF">NVS88_14115</name>
</gene>
<organism evidence="2 3">
    <name type="scientific">Speluncibacter jeojiensis</name>
    <dbReference type="NCBI Taxonomy" id="2710754"/>
    <lineage>
        <taxon>Bacteria</taxon>
        <taxon>Bacillati</taxon>
        <taxon>Actinomycetota</taxon>
        <taxon>Actinomycetes</taxon>
        <taxon>Mycobacteriales</taxon>
        <taxon>Speluncibacteraceae</taxon>
        <taxon>Speluncibacter</taxon>
    </lineage>
</organism>
<dbReference type="AlphaFoldDB" id="A0A9X4M5K5"/>
<keyword evidence="1" id="KW-1133">Transmembrane helix</keyword>
<feature type="transmembrane region" description="Helical" evidence="1">
    <location>
        <begin position="143"/>
        <end position="162"/>
    </location>
</feature>
<evidence type="ECO:0000256" key="1">
    <source>
        <dbReference type="SAM" id="Phobius"/>
    </source>
</evidence>
<feature type="transmembrane region" description="Helical" evidence="1">
    <location>
        <begin position="105"/>
        <end position="123"/>
    </location>
</feature>
<proteinExistence type="predicted"/>
<accession>A0A9X4M5K5</accession>
<keyword evidence="1" id="KW-0812">Transmembrane</keyword>
<evidence type="ECO:0000313" key="2">
    <source>
        <dbReference type="EMBL" id="MDG3015693.1"/>
    </source>
</evidence>
<dbReference type="Pfam" id="PF09490">
    <property type="entry name" value="CbtA"/>
    <property type="match status" value="1"/>
</dbReference>
<dbReference type="Proteomes" id="UP001152755">
    <property type="component" value="Unassembled WGS sequence"/>
</dbReference>
<protein>
    <submittedName>
        <fullName evidence="2">CbtA family protein</fullName>
    </submittedName>
</protein>
<sequence>MEKLVIGRGVLAGAVGGLFAFLFARIFAEPIIGRAIDYEAARDAAKETIGHGGMHEGPEIFSRAVQANVGIGVGIIALGCALGALFAVVYCFAAPRLQTMTPRGLSLAVAMSMFLGIYLLPALKYPANPPAVGNGDTIGDRSGLYLLMVAISVALVLAGWLVAHAVTPKLGSWYAMLSGAAVALVGSALAMAVLPPSGHLAGNPPGSATETPRPLLDAAGNIVFPGFDADDLYQFRLFSIGAQLILWLVIGLLGGELLQRLTARRGTREPVLAA</sequence>
<dbReference type="RefSeq" id="WP_332520183.1">
    <property type="nucleotide sequence ID" value="NZ_JANRHA010000009.1"/>
</dbReference>
<reference evidence="2" key="1">
    <citation type="submission" date="2022-08" db="EMBL/GenBank/DDBJ databases">
        <title>Genome analysis of Corynebacteriales strain.</title>
        <authorList>
            <person name="Lee S.D."/>
        </authorList>
    </citation>
    <scope>NUCLEOTIDE SEQUENCE</scope>
    <source>
        <strain evidence="2">D3-21</strain>
    </source>
</reference>
<comment type="caution">
    <text evidence="2">The sequence shown here is derived from an EMBL/GenBank/DDBJ whole genome shotgun (WGS) entry which is preliminary data.</text>
</comment>
<feature type="transmembrane region" description="Helical" evidence="1">
    <location>
        <begin position="174"/>
        <end position="194"/>
    </location>
</feature>
<dbReference type="EMBL" id="JANRHA010000009">
    <property type="protein sequence ID" value="MDG3015693.1"/>
    <property type="molecule type" value="Genomic_DNA"/>
</dbReference>
<feature type="transmembrane region" description="Helical" evidence="1">
    <location>
        <begin position="237"/>
        <end position="258"/>
    </location>
</feature>
<dbReference type="InterPro" id="IPR012666">
    <property type="entry name" value="CbtA_put"/>
</dbReference>
<feature type="transmembrane region" description="Helical" evidence="1">
    <location>
        <begin position="71"/>
        <end position="93"/>
    </location>
</feature>
<keyword evidence="1" id="KW-0472">Membrane</keyword>
<keyword evidence="3" id="KW-1185">Reference proteome</keyword>
<evidence type="ECO:0000313" key="3">
    <source>
        <dbReference type="Proteomes" id="UP001152755"/>
    </source>
</evidence>